<dbReference type="PANTHER" id="PTHR30160:SF1">
    <property type="entry name" value="LIPOPOLYSACCHARIDE 1,2-N-ACETYLGLUCOSAMINETRANSFERASE-RELATED"/>
    <property type="match status" value="1"/>
</dbReference>
<dbReference type="SUPFAM" id="SSF53756">
    <property type="entry name" value="UDP-Glycosyltransferase/glycogen phosphorylase"/>
    <property type="match status" value="1"/>
</dbReference>
<dbReference type="Gene3D" id="3.40.50.2000">
    <property type="entry name" value="Glycogen Phosphorylase B"/>
    <property type="match status" value="2"/>
</dbReference>
<evidence type="ECO:0000313" key="3">
    <source>
        <dbReference type="EMBL" id="CAB4133213.1"/>
    </source>
</evidence>
<sequence length="291" mass="33561">MLNIEKPLTILVRRRAALGDTIMSTGIVRELKKKYNCEIDVATEFLEVYNNNPHIKNLYHASAMPDPSAYDLYINLDDAYEYNPINNYLDSYFYRAFGTPDVDNKSVELFPNKFDMDIVNSFCQDNELDKYIVIHIRQWYWELKNMSWDTWYSVFSGLFEERVDFKIVCVGSITDGTVDHPLFVDAREKLNVQQQKLLMDNASCFVGIDSGPYHIAAASTTPIVSLHTHLLPERIVPTWKKVTPILSNVDCTGCNDKQQRPVREVICKYGDFRCSNNFDANEIVNAILENL</sequence>
<keyword evidence="2 3" id="KW-0808">Transferase</keyword>
<protein>
    <submittedName>
        <fullName evidence="3">RfaF ADP-heptose,LPS heptosyltransferase</fullName>
    </submittedName>
</protein>
<evidence type="ECO:0000256" key="1">
    <source>
        <dbReference type="ARBA" id="ARBA00022676"/>
    </source>
</evidence>
<dbReference type="Pfam" id="PF01075">
    <property type="entry name" value="Glyco_transf_9"/>
    <property type="match status" value="1"/>
</dbReference>
<organism evidence="3">
    <name type="scientific">uncultured Caudovirales phage</name>
    <dbReference type="NCBI Taxonomy" id="2100421"/>
    <lineage>
        <taxon>Viruses</taxon>
        <taxon>Duplodnaviria</taxon>
        <taxon>Heunggongvirae</taxon>
        <taxon>Uroviricota</taxon>
        <taxon>Caudoviricetes</taxon>
        <taxon>Peduoviridae</taxon>
        <taxon>Maltschvirus</taxon>
        <taxon>Maltschvirus maltsch</taxon>
    </lineage>
</organism>
<dbReference type="GO" id="GO:0008713">
    <property type="term" value="F:ADP-heptose-lipopolysaccharide heptosyltransferase activity"/>
    <property type="evidence" value="ECO:0007669"/>
    <property type="project" value="TreeGrafter"/>
</dbReference>
<dbReference type="InterPro" id="IPR002201">
    <property type="entry name" value="Glyco_trans_9"/>
</dbReference>
<reference evidence="3" key="1">
    <citation type="submission" date="2020-04" db="EMBL/GenBank/DDBJ databases">
        <authorList>
            <person name="Chiriac C."/>
            <person name="Salcher M."/>
            <person name="Ghai R."/>
            <person name="Kavagutti S V."/>
        </authorList>
    </citation>
    <scope>NUCLEOTIDE SEQUENCE</scope>
</reference>
<name>A0A6J5LIU7_9CAUD</name>
<dbReference type="PANTHER" id="PTHR30160">
    <property type="entry name" value="TETRAACYLDISACCHARIDE 4'-KINASE-RELATED"/>
    <property type="match status" value="1"/>
</dbReference>
<dbReference type="InterPro" id="IPR051199">
    <property type="entry name" value="LPS_LOS_Heptosyltrfase"/>
</dbReference>
<proteinExistence type="predicted"/>
<dbReference type="EMBL" id="LR796274">
    <property type="protein sequence ID" value="CAB4133213.1"/>
    <property type="molecule type" value="Genomic_DNA"/>
</dbReference>
<accession>A0A6J5LIU7</accession>
<evidence type="ECO:0000256" key="2">
    <source>
        <dbReference type="ARBA" id="ARBA00022679"/>
    </source>
</evidence>
<gene>
    <name evidence="3" type="ORF">UFOVP257_79</name>
</gene>
<keyword evidence="1" id="KW-0328">Glycosyltransferase</keyword>